<gene>
    <name evidence="1" type="ORF">RFULGI_LOCUS15986</name>
</gene>
<dbReference type="EMBL" id="CAJVPZ010054266">
    <property type="protein sequence ID" value="CAG8782914.1"/>
    <property type="molecule type" value="Genomic_DNA"/>
</dbReference>
<evidence type="ECO:0000313" key="1">
    <source>
        <dbReference type="EMBL" id="CAG8782914.1"/>
    </source>
</evidence>
<name>A0A9N9P224_9GLOM</name>
<organism evidence="1 2">
    <name type="scientific">Racocetra fulgida</name>
    <dbReference type="NCBI Taxonomy" id="60492"/>
    <lineage>
        <taxon>Eukaryota</taxon>
        <taxon>Fungi</taxon>
        <taxon>Fungi incertae sedis</taxon>
        <taxon>Mucoromycota</taxon>
        <taxon>Glomeromycotina</taxon>
        <taxon>Glomeromycetes</taxon>
        <taxon>Diversisporales</taxon>
        <taxon>Gigasporaceae</taxon>
        <taxon>Racocetra</taxon>
    </lineage>
</organism>
<reference evidence="1" key="1">
    <citation type="submission" date="2021-06" db="EMBL/GenBank/DDBJ databases">
        <authorList>
            <person name="Kallberg Y."/>
            <person name="Tangrot J."/>
            <person name="Rosling A."/>
        </authorList>
    </citation>
    <scope>NUCLEOTIDE SEQUENCE</scope>
    <source>
        <strain evidence="1">IN212</strain>
    </source>
</reference>
<dbReference type="Proteomes" id="UP000789396">
    <property type="component" value="Unassembled WGS sequence"/>
</dbReference>
<comment type="caution">
    <text evidence="1">The sequence shown here is derived from an EMBL/GenBank/DDBJ whole genome shotgun (WGS) entry which is preliminary data.</text>
</comment>
<sequence length="96" mass="11316">MTQESEDENTELEVVEQFEKNSEINSVNKWQETVNNWDFLAEEEEEAVLKLNNLDEDHSDEELTENSLNDNLAITFQTKWKLETLFDQNYLGQPGF</sequence>
<feature type="non-terminal residue" evidence="1">
    <location>
        <position position="96"/>
    </location>
</feature>
<keyword evidence="2" id="KW-1185">Reference proteome</keyword>
<protein>
    <submittedName>
        <fullName evidence="1">11610_t:CDS:1</fullName>
    </submittedName>
</protein>
<dbReference type="AlphaFoldDB" id="A0A9N9P224"/>
<accession>A0A9N9P224</accession>
<proteinExistence type="predicted"/>
<evidence type="ECO:0000313" key="2">
    <source>
        <dbReference type="Proteomes" id="UP000789396"/>
    </source>
</evidence>